<feature type="compositionally biased region" description="Gly residues" evidence="1">
    <location>
        <begin position="658"/>
        <end position="668"/>
    </location>
</feature>
<feature type="region of interest" description="Disordered" evidence="1">
    <location>
        <begin position="151"/>
        <end position="219"/>
    </location>
</feature>
<dbReference type="AlphaFoldDB" id="A0A835SR43"/>
<dbReference type="Pfam" id="PF12937">
    <property type="entry name" value="F-box-like"/>
    <property type="match status" value="1"/>
</dbReference>
<evidence type="ECO:0000313" key="3">
    <source>
        <dbReference type="EMBL" id="KAG2426739.1"/>
    </source>
</evidence>
<dbReference type="OrthoDB" id="551977at2759"/>
<dbReference type="InterPro" id="IPR001810">
    <property type="entry name" value="F-box_dom"/>
</dbReference>
<gene>
    <name evidence="3" type="ORF">HXX76_012796</name>
</gene>
<dbReference type="CDD" id="cd22087">
    <property type="entry name" value="F-box_FBXO7"/>
    <property type="match status" value="1"/>
</dbReference>
<feature type="region of interest" description="Disordered" evidence="1">
    <location>
        <begin position="77"/>
        <end position="100"/>
    </location>
</feature>
<dbReference type="PANTHER" id="PTHR47602:SF2">
    <property type="entry name" value="F-BOX PROTEIN SKIP22"/>
    <property type="match status" value="1"/>
</dbReference>
<feature type="compositionally biased region" description="Gly residues" evidence="1">
    <location>
        <begin position="154"/>
        <end position="185"/>
    </location>
</feature>
<dbReference type="Gene3D" id="1.20.1280.50">
    <property type="match status" value="1"/>
</dbReference>
<evidence type="ECO:0000259" key="2">
    <source>
        <dbReference type="PROSITE" id="PS50181"/>
    </source>
</evidence>
<feature type="compositionally biased region" description="Gly residues" evidence="1">
    <location>
        <begin position="634"/>
        <end position="651"/>
    </location>
</feature>
<dbReference type="Gene3D" id="3.40.1000.30">
    <property type="match status" value="1"/>
</dbReference>
<accession>A0A835SR43</accession>
<proteinExistence type="predicted"/>
<dbReference type="PROSITE" id="PS50181">
    <property type="entry name" value="FBOX"/>
    <property type="match status" value="1"/>
</dbReference>
<dbReference type="EMBL" id="JAEHOC010000045">
    <property type="protein sequence ID" value="KAG2426739.1"/>
    <property type="molecule type" value="Genomic_DNA"/>
</dbReference>
<sequence>MKLRLRAAGTGALYRLDVEPGNWGNLCSEVRLAVGLADDAPVVLSLNKKTPLEPAGDGDGLDKLGVCGGDLLWLLSPAPETPPPANGSVNGNSNSSCSAAAPPVAAVGAAAASRSGAPVAAAAAAATPAAPAAAAGDGSTRAAAEPMEVQAGADRGGGGGGGGSSSAVAGSGGAVAGTDGGGGAAGSEDGGEEGPLAPLPAEEEEVPDGGGGGAAAAARPHLPGVPAKLRLLLCAPSHGASASASANAGVAAPAPAGPARGPVLFGALLPAPARALLVVDAVMAESGLAPLQDLPALLSSNPAAPLPRQLLYGCSYIQEEEEAAVAAAVAAVASGAAASASGGAGGGDVAMAEAGGGGGGGDGGGGGGAAAVKLVWYTMGRHLVVHGSPIATVHQTKTGQPIATTTTTVNIDLSEYSTAAPPSGGDAAASAAAAAVAAAAAAAGLPAALAAHWRRLKDGLALPLLAAACRAAGVPPPVGLPALPMELQLAVLAKLQARDLVALGATCRHMHGMAYDDCLWRPLYESEFGAAGPQSDQQLAAARGWAHVFGRRWRERVEARRRRCMQQFRPVAPMWGPPPLAPLARAPFMPPGSIGGDFDRLPAIGGGMILPGGGLPGGLPGGFGFGGIGGRGGGRFGGGGPGGPGGPGGFGVPRPRQWGGGGMGGGWM</sequence>
<evidence type="ECO:0000313" key="4">
    <source>
        <dbReference type="Proteomes" id="UP000650467"/>
    </source>
</evidence>
<feature type="domain" description="F-box" evidence="2">
    <location>
        <begin position="477"/>
        <end position="523"/>
    </location>
</feature>
<dbReference type="InterPro" id="IPR036047">
    <property type="entry name" value="F-box-like_dom_sf"/>
</dbReference>
<dbReference type="PANTHER" id="PTHR47602">
    <property type="entry name" value="F-BOX PROTEIN SKIP22"/>
    <property type="match status" value="1"/>
</dbReference>
<comment type="caution">
    <text evidence="3">The sequence shown here is derived from an EMBL/GenBank/DDBJ whole genome shotgun (WGS) entry which is preliminary data.</text>
</comment>
<name>A0A835SR43_CHLIN</name>
<feature type="compositionally biased region" description="Low complexity" evidence="1">
    <location>
        <begin position="86"/>
        <end position="100"/>
    </location>
</feature>
<dbReference type="Proteomes" id="UP000650467">
    <property type="component" value="Unassembled WGS sequence"/>
</dbReference>
<protein>
    <recommendedName>
        <fullName evidence="2">F-box domain-containing protein</fullName>
    </recommendedName>
</protein>
<organism evidence="3 4">
    <name type="scientific">Chlamydomonas incerta</name>
    <dbReference type="NCBI Taxonomy" id="51695"/>
    <lineage>
        <taxon>Eukaryota</taxon>
        <taxon>Viridiplantae</taxon>
        <taxon>Chlorophyta</taxon>
        <taxon>core chlorophytes</taxon>
        <taxon>Chlorophyceae</taxon>
        <taxon>CS clade</taxon>
        <taxon>Chlamydomonadales</taxon>
        <taxon>Chlamydomonadaceae</taxon>
        <taxon>Chlamydomonas</taxon>
    </lineage>
</organism>
<evidence type="ECO:0000256" key="1">
    <source>
        <dbReference type="SAM" id="MobiDB-lite"/>
    </source>
</evidence>
<feature type="region of interest" description="Disordered" evidence="1">
    <location>
        <begin position="634"/>
        <end position="668"/>
    </location>
</feature>
<dbReference type="SUPFAM" id="SSF81383">
    <property type="entry name" value="F-box domain"/>
    <property type="match status" value="1"/>
</dbReference>
<reference evidence="3" key="1">
    <citation type="journal article" date="2020" name="bioRxiv">
        <title>Comparative genomics of Chlamydomonas.</title>
        <authorList>
            <person name="Craig R.J."/>
            <person name="Hasan A.R."/>
            <person name="Ness R.W."/>
            <person name="Keightley P.D."/>
        </authorList>
    </citation>
    <scope>NUCLEOTIDE SEQUENCE</scope>
    <source>
        <strain evidence="3">SAG 7.73</strain>
    </source>
</reference>
<keyword evidence="4" id="KW-1185">Reference proteome</keyword>